<protein>
    <submittedName>
        <fullName evidence="2">Uncharacterized protein</fullName>
    </submittedName>
</protein>
<accession>A0A420IPE8</accession>
<dbReference type="Proteomes" id="UP000285405">
    <property type="component" value="Unassembled WGS sequence"/>
</dbReference>
<comment type="caution">
    <text evidence="2">The sequence shown here is derived from an EMBL/GenBank/DDBJ whole genome shotgun (WGS) entry which is preliminary data.</text>
</comment>
<organism evidence="2 3">
    <name type="scientific">Golovinomyces cichoracearum</name>
    <dbReference type="NCBI Taxonomy" id="62708"/>
    <lineage>
        <taxon>Eukaryota</taxon>
        <taxon>Fungi</taxon>
        <taxon>Dikarya</taxon>
        <taxon>Ascomycota</taxon>
        <taxon>Pezizomycotina</taxon>
        <taxon>Leotiomycetes</taxon>
        <taxon>Erysiphales</taxon>
        <taxon>Erysiphaceae</taxon>
        <taxon>Golovinomyces</taxon>
    </lineage>
</organism>
<gene>
    <name evidence="2" type="ORF">GcC1_072025</name>
</gene>
<reference evidence="2 3" key="1">
    <citation type="journal article" date="2018" name="BMC Genomics">
        <title>Comparative genome analyses reveal sequence features reflecting distinct modes of host-adaptation between dicot and monocot powdery mildew.</title>
        <authorList>
            <person name="Wu Y."/>
            <person name="Ma X."/>
            <person name="Pan Z."/>
            <person name="Kale S.D."/>
            <person name="Song Y."/>
            <person name="King H."/>
            <person name="Zhang Q."/>
            <person name="Presley C."/>
            <person name="Deng X."/>
            <person name="Wei C.I."/>
            <person name="Xiao S."/>
        </authorList>
    </citation>
    <scope>NUCLEOTIDE SEQUENCE [LARGE SCALE GENOMIC DNA]</scope>
    <source>
        <strain evidence="2">UCSC1</strain>
    </source>
</reference>
<name>A0A420IPE8_9PEZI</name>
<dbReference type="OrthoDB" id="10552369at2759"/>
<evidence type="ECO:0000313" key="2">
    <source>
        <dbReference type="EMBL" id="RKF76387.1"/>
    </source>
</evidence>
<sequence>MDNIDIKQHARAPSLLNCHHKPNTEKAPDSQRLHGTCLQMVLRAMYHSDDLKEKQNVHDISVVHREYQESGKIGGPRSILGREIRALEQIT</sequence>
<evidence type="ECO:0000256" key="1">
    <source>
        <dbReference type="SAM" id="MobiDB-lite"/>
    </source>
</evidence>
<feature type="region of interest" description="Disordered" evidence="1">
    <location>
        <begin position="1"/>
        <end position="32"/>
    </location>
</feature>
<dbReference type="EMBL" id="MCBR01007213">
    <property type="protein sequence ID" value="RKF76387.1"/>
    <property type="molecule type" value="Genomic_DNA"/>
</dbReference>
<evidence type="ECO:0000313" key="3">
    <source>
        <dbReference type="Proteomes" id="UP000285405"/>
    </source>
</evidence>
<proteinExistence type="predicted"/>
<dbReference type="AlphaFoldDB" id="A0A420IPE8"/>
<feature type="compositionally biased region" description="Basic and acidic residues" evidence="1">
    <location>
        <begin position="22"/>
        <end position="32"/>
    </location>
</feature>